<dbReference type="EMBL" id="AYLO01000089">
    <property type="protein sequence ID" value="ESS71683.1"/>
    <property type="molecule type" value="Genomic_DNA"/>
</dbReference>
<name>V5C4L5_9GAMM</name>
<dbReference type="AlphaFoldDB" id="V5C4L5"/>
<organism evidence="1 2">
    <name type="scientific">Methyloglobulus morosus KoM1</name>
    <dbReference type="NCBI Taxonomy" id="1116472"/>
    <lineage>
        <taxon>Bacteria</taxon>
        <taxon>Pseudomonadati</taxon>
        <taxon>Pseudomonadota</taxon>
        <taxon>Gammaproteobacteria</taxon>
        <taxon>Methylococcales</taxon>
        <taxon>Methylococcaceae</taxon>
        <taxon>Methyloglobulus</taxon>
    </lineage>
</organism>
<comment type="caution">
    <text evidence="1">The sequence shown here is derived from an EMBL/GenBank/DDBJ whole genome shotgun (WGS) entry which is preliminary data.</text>
</comment>
<keyword evidence="2" id="KW-1185">Reference proteome</keyword>
<gene>
    <name evidence="1" type="ORF">MGMO_93c00410</name>
</gene>
<sequence length="290" mass="31918">MTKRIYKLSLIFLLVIFGNAHAKTPIILIAYPAVEEPLHSIYASVIKGIEKKISHAELLEVADNINNLQGDLNKHHPDKIIALGKRVADAALKTTYRNQIVVGLVHSTPHESPGVSLALDSQELAKRLTQLAPFIKKVYAVQESSYPAITLYDADTPINTPPIIMKEGGDMVSTIRLLGQLVEQDATSSDAVLVPSNLPGNILFEITKIAWDRKIILLSTNLSHLESGVLMVFYPDVEKLGEQLGRLANNSKPGFENLQSVNAGLNQRIAQHLNIRIEASLLNQFSVKLK</sequence>
<reference evidence="1 2" key="1">
    <citation type="journal article" date="2013" name="Genome Announc.">
        <title>Draft Genome Sequence of the Methanotrophic Gammaproteobacterium Methyloglobulus morosus DSM 22980 Strain KoM1.</title>
        <authorList>
            <person name="Poehlein A."/>
            <person name="Deutzmann J.S."/>
            <person name="Daniel R."/>
            <person name="Simeonova D.D."/>
        </authorList>
    </citation>
    <scope>NUCLEOTIDE SEQUENCE [LARGE SCALE GENOMIC DNA]</scope>
    <source>
        <strain evidence="1 2">KoM1</strain>
    </source>
</reference>
<evidence type="ECO:0000313" key="1">
    <source>
        <dbReference type="EMBL" id="ESS71683.1"/>
    </source>
</evidence>
<accession>V5C4L5</accession>
<proteinExistence type="predicted"/>
<evidence type="ECO:0000313" key="2">
    <source>
        <dbReference type="Proteomes" id="UP000017842"/>
    </source>
</evidence>
<dbReference type="Proteomes" id="UP000017842">
    <property type="component" value="Unassembled WGS sequence"/>
</dbReference>
<dbReference type="Gene3D" id="3.40.50.2300">
    <property type="match status" value="2"/>
</dbReference>
<protein>
    <submittedName>
        <fullName evidence="1">Uncharacterized protein</fullName>
    </submittedName>
</protein>
<dbReference type="eggNOG" id="COG2984">
    <property type="taxonomic scope" value="Bacteria"/>
</dbReference>
<dbReference type="STRING" id="1116472.MGMO_93c00410"/>